<dbReference type="PANTHER" id="PTHR11895:SF7">
    <property type="entry name" value="GLUTAMYL-TRNA(GLN) AMIDOTRANSFERASE SUBUNIT A, MITOCHONDRIAL"/>
    <property type="match status" value="1"/>
</dbReference>
<evidence type="ECO:0000256" key="2">
    <source>
        <dbReference type="SAM" id="MobiDB-lite"/>
    </source>
</evidence>
<dbReference type="InterPro" id="IPR036928">
    <property type="entry name" value="AS_sf"/>
</dbReference>
<dbReference type="PANTHER" id="PTHR11895">
    <property type="entry name" value="TRANSAMIDASE"/>
    <property type="match status" value="1"/>
</dbReference>
<dbReference type="SUPFAM" id="SSF75304">
    <property type="entry name" value="Amidase signature (AS) enzymes"/>
    <property type="match status" value="1"/>
</dbReference>
<evidence type="ECO:0000259" key="3">
    <source>
        <dbReference type="Pfam" id="PF01425"/>
    </source>
</evidence>
<feature type="region of interest" description="Disordered" evidence="2">
    <location>
        <begin position="440"/>
        <end position="478"/>
    </location>
</feature>
<dbReference type="GO" id="GO:0003824">
    <property type="term" value="F:catalytic activity"/>
    <property type="evidence" value="ECO:0007669"/>
    <property type="project" value="InterPro"/>
</dbReference>
<sequence length="478" mass="48953">MSLSESAAALAAGRLSPVGLTERMLAVIEATEPYVHAYATVTADEARARAAELERAGRRGPLYGVPVGIKDLIDTAGVRTAYGSPRFTGHVPVRDAEAVRRLRAAGAVILGKHTTHELAWGGRTDSAFFGPTRNPYRRDRIPGGSSGGSAASVVAGSCLGAVGSDTAGSVRIPAALSGCVGFKPSRGRVPLDGVLPLAPSLDHLGVLAATVDDAALLMSALTGPVGGSPAAPRVGWLGGWFDAVLAPEVRAALAATRARLEEHGVRVEDVAVPGEPRMPEAVLNRIVAEAGAFHRDAFERDPALFGPDIAELMRMPPRTAGQAEQDEAAIGRMAAFVERALGAYDVLAGATVPITAPPIGAMTVAAGGREWPVELVLTRLTSLFNAAGLPAISVPVALPDGLPVGLQLAGAAGRDGAVLAAARLVERLTPRLPRPDFRSCTARAASPSTGSCASMTWPTSTGRSATAGAARRSNPCSA</sequence>
<feature type="compositionally biased region" description="Polar residues" evidence="2">
    <location>
        <begin position="446"/>
        <end position="458"/>
    </location>
</feature>
<evidence type="ECO:0000313" key="5">
    <source>
        <dbReference type="Proteomes" id="UP000579250"/>
    </source>
</evidence>
<comment type="similarity">
    <text evidence="1">Belongs to the amidase family.</text>
</comment>
<accession>A0A846YVX1</accession>
<dbReference type="Pfam" id="PF01425">
    <property type="entry name" value="Amidase"/>
    <property type="match status" value="1"/>
</dbReference>
<dbReference type="InterPro" id="IPR000120">
    <property type="entry name" value="Amidase"/>
</dbReference>
<gene>
    <name evidence="4" type="ORF">HGB48_03505</name>
</gene>
<name>A0A846YVX1_9ACTN</name>
<evidence type="ECO:0000313" key="4">
    <source>
        <dbReference type="EMBL" id="NKZ02822.1"/>
    </source>
</evidence>
<keyword evidence="5" id="KW-1185">Reference proteome</keyword>
<feature type="compositionally biased region" description="Low complexity" evidence="2">
    <location>
        <begin position="459"/>
        <end position="478"/>
    </location>
</feature>
<comment type="caution">
    <text evidence="4">The sequence shown here is derived from an EMBL/GenBank/DDBJ whole genome shotgun (WGS) entry which is preliminary data.</text>
</comment>
<dbReference type="AlphaFoldDB" id="A0A846YVX1"/>
<feature type="domain" description="Amidase" evidence="3">
    <location>
        <begin position="20"/>
        <end position="419"/>
    </location>
</feature>
<proteinExistence type="inferred from homology"/>
<dbReference type="InterPro" id="IPR023631">
    <property type="entry name" value="Amidase_dom"/>
</dbReference>
<evidence type="ECO:0000256" key="1">
    <source>
        <dbReference type="ARBA" id="ARBA00009199"/>
    </source>
</evidence>
<dbReference type="Gene3D" id="3.90.1300.10">
    <property type="entry name" value="Amidase signature (AS) domain"/>
    <property type="match status" value="1"/>
</dbReference>
<dbReference type="Proteomes" id="UP000579250">
    <property type="component" value="Unassembled WGS sequence"/>
</dbReference>
<protein>
    <submittedName>
        <fullName evidence="4">Amidase</fullName>
    </submittedName>
</protein>
<dbReference type="EMBL" id="JAAXPI010000002">
    <property type="protein sequence ID" value="NKZ02822.1"/>
    <property type="molecule type" value="Genomic_DNA"/>
</dbReference>
<organism evidence="4 5">
    <name type="scientific">Actinomadura latina</name>
    <dbReference type="NCBI Taxonomy" id="163603"/>
    <lineage>
        <taxon>Bacteria</taxon>
        <taxon>Bacillati</taxon>
        <taxon>Actinomycetota</taxon>
        <taxon>Actinomycetes</taxon>
        <taxon>Streptosporangiales</taxon>
        <taxon>Thermomonosporaceae</taxon>
        <taxon>Actinomadura</taxon>
    </lineage>
</organism>
<dbReference type="RefSeq" id="WP_067628894.1">
    <property type="nucleotide sequence ID" value="NZ_JAAXPI010000002.1"/>
</dbReference>
<reference evidence="4 5" key="1">
    <citation type="submission" date="2020-04" db="EMBL/GenBank/DDBJ databases">
        <title>MicrobeNet Type strains.</title>
        <authorList>
            <person name="Nicholson A.C."/>
        </authorList>
    </citation>
    <scope>NUCLEOTIDE SEQUENCE [LARGE SCALE GENOMIC DNA]</scope>
    <source>
        <strain evidence="4 5">ATCC BAA-277</strain>
    </source>
</reference>